<dbReference type="Proteomes" id="UP000826195">
    <property type="component" value="Unassembled WGS sequence"/>
</dbReference>
<reference evidence="2 3" key="1">
    <citation type="journal article" date="2021" name="J. Hered.">
        <title>A chromosome-level genome assembly of the parasitoid wasp, Cotesia glomerata (Hymenoptera: Braconidae).</title>
        <authorList>
            <person name="Pinto B.J."/>
            <person name="Weis J.J."/>
            <person name="Gamble T."/>
            <person name="Ode P.J."/>
            <person name="Paul R."/>
            <person name="Zaspel J.M."/>
        </authorList>
    </citation>
    <scope>NUCLEOTIDE SEQUENCE [LARGE SCALE GENOMIC DNA]</scope>
    <source>
        <strain evidence="2">CgM1</strain>
    </source>
</reference>
<comment type="caution">
    <text evidence="2">The sequence shown here is derived from an EMBL/GenBank/DDBJ whole genome shotgun (WGS) entry which is preliminary data.</text>
</comment>
<evidence type="ECO:0000256" key="1">
    <source>
        <dbReference type="SAM" id="MobiDB-lite"/>
    </source>
</evidence>
<accession>A0AAV7INH6</accession>
<keyword evidence="3" id="KW-1185">Reference proteome</keyword>
<evidence type="ECO:0000313" key="3">
    <source>
        <dbReference type="Proteomes" id="UP000826195"/>
    </source>
</evidence>
<protein>
    <submittedName>
        <fullName evidence="2">Uncharacterized protein</fullName>
    </submittedName>
</protein>
<organism evidence="2 3">
    <name type="scientific">Cotesia glomerata</name>
    <name type="common">Lepidopteran parasitic wasp</name>
    <name type="synonym">Apanteles glomeratus</name>
    <dbReference type="NCBI Taxonomy" id="32391"/>
    <lineage>
        <taxon>Eukaryota</taxon>
        <taxon>Metazoa</taxon>
        <taxon>Ecdysozoa</taxon>
        <taxon>Arthropoda</taxon>
        <taxon>Hexapoda</taxon>
        <taxon>Insecta</taxon>
        <taxon>Pterygota</taxon>
        <taxon>Neoptera</taxon>
        <taxon>Endopterygota</taxon>
        <taxon>Hymenoptera</taxon>
        <taxon>Apocrita</taxon>
        <taxon>Ichneumonoidea</taxon>
        <taxon>Braconidae</taxon>
        <taxon>Microgastrinae</taxon>
        <taxon>Cotesia</taxon>
    </lineage>
</organism>
<proteinExistence type="predicted"/>
<sequence>MYTNPFNRKHSTIRQVLDRFFDPKKPIRRSESVSSSGSASSKSSSSSFGSIYSRLYCLSGHQSEPSIEETLIEP</sequence>
<feature type="region of interest" description="Disordered" evidence="1">
    <location>
        <begin position="27"/>
        <end position="48"/>
    </location>
</feature>
<evidence type="ECO:0000313" key="2">
    <source>
        <dbReference type="EMBL" id="KAH0555173.1"/>
    </source>
</evidence>
<feature type="compositionally biased region" description="Low complexity" evidence="1">
    <location>
        <begin position="32"/>
        <end position="48"/>
    </location>
</feature>
<dbReference type="EMBL" id="JAHXZJ010001119">
    <property type="protein sequence ID" value="KAH0555173.1"/>
    <property type="molecule type" value="Genomic_DNA"/>
</dbReference>
<dbReference type="AlphaFoldDB" id="A0AAV7INH6"/>
<name>A0AAV7INH6_COTGL</name>
<gene>
    <name evidence="2" type="ORF">KQX54_015795</name>
</gene>